<dbReference type="CDD" id="cd13228">
    <property type="entry name" value="PHear_NECAP"/>
    <property type="match status" value="1"/>
</dbReference>
<dbReference type="InterPro" id="IPR012466">
    <property type="entry name" value="NECAP_PHear"/>
</dbReference>
<dbReference type="KEGG" id="mbr:MONBRDRAFT_27404"/>
<gene>
    <name evidence="3" type="ORF">MONBRDRAFT_27404</name>
</gene>
<feature type="domain" description="NECAP PHear" evidence="2">
    <location>
        <begin position="1"/>
        <end position="143"/>
    </location>
</feature>
<accession>A9V568</accession>
<evidence type="ECO:0000259" key="2">
    <source>
        <dbReference type="Pfam" id="PF07933"/>
    </source>
</evidence>
<reference evidence="3 4" key="1">
    <citation type="journal article" date="2008" name="Nature">
        <title>The genome of the choanoflagellate Monosiga brevicollis and the origin of metazoans.</title>
        <authorList>
            <consortium name="JGI Sequencing"/>
            <person name="King N."/>
            <person name="Westbrook M.J."/>
            <person name="Young S.L."/>
            <person name="Kuo A."/>
            <person name="Abedin M."/>
            <person name="Chapman J."/>
            <person name="Fairclough S."/>
            <person name="Hellsten U."/>
            <person name="Isogai Y."/>
            <person name="Letunic I."/>
            <person name="Marr M."/>
            <person name="Pincus D."/>
            <person name="Putnam N."/>
            <person name="Rokas A."/>
            <person name="Wright K.J."/>
            <person name="Zuzow R."/>
            <person name="Dirks W."/>
            <person name="Good M."/>
            <person name="Goodstein D."/>
            <person name="Lemons D."/>
            <person name="Li W."/>
            <person name="Lyons J.B."/>
            <person name="Morris A."/>
            <person name="Nichols S."/>
            <person name="Richter D.J."/>
            <person name="Salamov A."/>
            <person name="Bork P."/>
            <person name="Lim W.A."/>
            <person name="Manning G."/>
            <person name="Miller W.T."/>
            <person name="McGinnis W."/>
            <person name="Shapiro H."/>
            <person name="Tjian R."/>
            <person name="Grigoriev I.V."/>
            <person name="Rokhsar D."/>
        </authorList>
    </citation>
    <scope>NUCLEOTIDE SEQUENCE [LARGE SCALE GENOMIC DNA]</scope>
    <source>
        <strain evidence="4">MX1 / ATCC 50154</strain>
    </source>
</reference>
<evidence type="ECO:0000313" key="4">
    <source>
        <dbReference type="Proteomes" id="UP000001357"/>
    </source>
</evidence>
<evidence type="ECO:0000256" key="1">
    <source>
        <dbReference type="SAM" id="MobiDB-lite"/>
    </source>
</evidence>
<dbReference type="PANTHER" id="PTHR12847:SF9">
    <property type="entry name" value="NECAP-LIKE PROTEIN CG9132"/>
    <property type="match status" value="1"/>
</dbReference>
<evidence type="ECO:0000313" key="3">
    <source>
        <dbReference type="EMBL" id="EDQ87326.1"/>
    </source>
</evidence>
<dbReference type="InterPro" id="IPR011993">
    <property type="entry name" value="PH-like_dom_sf"/>
</dbReference>
<feature type="region of interest" description="Disordered" evidence="1">
    <location>
        <begin position="139"/>
        <end position="180"/>
    </location>
</feature>
<dbReference type="SUPFAM" id="SSF50729">
    <property type="entry name" value="PH domain-like"/>
    <property type="match status" value="1"/>
</dbReference>
<dbReference type="RefSeq" id="XP_001747939.1">
    <property type="nucleotide sequence ID" value="XM_001747887.1"/>
</dbReference>
<dbReference type="AlphaFoldDB" id="A9V568"/>
<dbReference type="GO" id="GO:0030125">
    <property type="term" value="C:clathrin vesicle coat"/>
    <property type="evidence" value="ECO:0000318"/>
    <property type="project" value="GO_Central"/>
</dbReference>
<dbReference type="PANTHER" id="PTHR12847">
    <property type="entry name" value="ATP-BINDING CASSETTE ABC TRANSPORTER-RELATED"/>
    <property type="match status" value="1"/>
</dbReference>
<name>A9V568_MONBE</name>
<dbReference type="EMBL" id="CH991560">
    <property type="protein sequence ID" value="EDQ87326.1"/>
    <property type="molecule type" value="Genomic_DNA"/>
</dbReference>
<dbReference type="STRING" id="81824.A9V568"/>
<proteinExistence type="predicted"/>
<dbReference type="FunCoup" id="A9V568">
    <property type="interactions" value="1324"/>
</dbReference>
<dbReference type="GeneID" id="5893193"/>
<dbReference type="InParanoid" id="A9V568"/>
<organism evidence="3 4">
    <name type="scientific">Monosiga brevicollis</name>
    <name type="common">Choanoflagellate</name>
    <dbReference type="NCBI Taxonomy" id="81824"/>
    <lineage>
        <taxon>Eukaryota</taxon>
        <taxon>Choanoflagellata</taxon>
        <taxon>Craspedida</taxon>
        <taxon>Salpingoecidae</taxon>
        <taxon>Monosiga</taxon>
    </lineage>
</organism>
<sequence length="191" mass="21074">MVYRLPPRQTNKGYRAADWGLDKPLWTGRLKVTLKGKKCTVSLTDTTTGALFAEAPIDSDPSNWVESVIDSSRYFVLKVVNQGRHAFLGMGFADRSEAFDFSVALQDFGKSLKKSADAQTEEEYVPKHDLKMAEGQTIKINIKTKKRDDDDEEPATKSKSAPMGKSGIDSPASQPRGSFGLSRLDVSARLL</sequence>
<dbReference type="OMA" id="LTTNRGH"/>
<dbReference type="Gene3D" id="2.30.29.30">
    <property type="entry name" value="Pleckstrin-homology domain (PH domain)/Phosphotyrosine-binding domain (PTB)"/>
    <property type="match status" value="1"/>
</dbReference>
<dbReference type="GO" id="GO:0006897">
    <property type="term" value="P:endocytosis"/>
    <property type="evidence" value="ECO:0007669"/>
    <property type="project" value="InterPro"/>
</dbReference>
<dbReference type="eggNOG" id="KOG2500">
    <property type="taxonomic scope" value="Eukaryota"/>
</dbReference>
<dbReference type="GO" id="GO:0016192">
    <property type="term" value="P:vesicle-mediated transport"/>
    <property type="evidence" value="ECO:0000318"/>
    <property type="project" value="GO_Central"/>
</dbReference>
<dbReference type="Pfam" id="PF07933">
    <property type="entry name" value="DUF1681"/>
    <property type="match status" value="1"/>
</dbReference>
<keyword evidence="4" id="KW-1185">Reference proteome</keyword>
<dbReference type="Proteomes" id="UP000001357">
    <property type="component" value="Unassembled WGS sequence"/>
</dbReference>
<protein>
    <recommendedName>
        <fullName evidence="2">NECAP PHear domain-containing protein</fullName>
    </recommendedName>
</protein>